<dbReference type="RefSeq" id="WP_406699296.1">
    <property type="nucleotide sequence ID" value="NZ_CP155447.1"/>
</dbReference>
<keyword evidence="1" id="KW-1133">Transmembrane helix</keyword>
<dbReference type="EMBL" id="CP155447">
    <property type="protein sequence ID" value="XBH06446.1"/>
    <property type="molecule type" value="Genomic_DNA"/>
</dbReference>
<feature type="transmembrane region" description="Helical" evidence="1">
    <location>
        <begin position="32"/>
        <end position="49"/>
    </location>
</feature>
<evidence type="ECO:0008006" key="3">
    <source>
        <dbReference type="Google" id="ProtNLM"/>
    </source>
</evidence>
<dbReference type="AlphaFoldDB" id="A0AAU7CMS8"/>
<proteinExistence type="predicted"/>
<reference evidence="2" key="1">
    <citation type="submission" date="2024-05" db="EMBL/GenBank/DDBJ databases">
        <title>Planctomycetes of the genus Singulisphaera possess chitinolytic capabilities.</title>
        <authorList>
            <person name="Ivanova A."/>
        </authorList>
    </citation>
    <scope>NUCLEOTIDE SEQUENCE</scope>
    <source>
        <strain evidence="2">Ch08T</strain>
    </source>
</reference>
<feature type="transmembrane region" description="Helical" evidence="1">
    <location>
        <begin position="130"/>
        <end position="147"/>
    </location>
</feature>
<feature type="transmembrane region" description="Helical" evidence="1">
    <location>
        <begin position="7"/>
        <end position="26"/>
    </location>
</feature>
<organism evidence="2">
    <name type="scientific">Singulisphaera sp. Ch08</name>
    <dbReference type="NCBI Taxonomy" id="3120278"/>
    <lineage>
        <taxon>Bacteria</taxon>
        <taxon>Pseudomonadati</taxon>
        <taxon>Planctomycetota</taxon>
        <taxon>Planctomycetia</taxon>
        <taxon>Isosphaerales</taxon>
        <taxon>Isosphaeraceae</taxon>
        <taxon>Singulisphaera</taxon>
    </lineage>
</organism>
<evidence type="ECO:0000256" key="1">
    <source>
        <dbReference type="SAM" id="Phobius"/>
    </source>
</evidence>
<name>A0AAU7CMS8_9BACT</name>
<keyword evidence="1" id="KW-0472">Membrane</keyword>
<sequence length="159" mass="17324">MRENRLTIARLLGLILFFGVIFAGLRSGSNDWFKLTYSLTFLALVYAAIAARYRGAFWYGFAVAGWAYFVVGFGPWIGSPPLTEPLRAVNRNLVSSVVLEIVSGTMSRHDSSPSGSRSMLFAMHWANRDGIGHCVLTVLFAIAGGLGSRSLARSRTSEG</sequence>
<gene>
    <name evidence="2" type="ORF">V5E97_10525</name>
</gene>
<accession>A0AAU7CMS8</accession>
<keyword evidence="1" id="KW-0812">Transmembrane</keyword>
<feature type="transmembrane region" description="Helical" evidence="1">
    <location>
        <begin position="56"/>
        <end position="77"/>
    </location>
</feature>
<evidence type="ECO:0000313" key="2">
    <source>
        <dbReference type="EMBL" id="XBH06446.1"/>
    </source>
</evidence>
<protein>
    <recommendedName>
        <fullName evidence="3">DUF4175 domain-containing protein</fullName>
    </recommendedName>
</protein>